<feature type="domain" description="EB" evidence="2">
    <location>
        <begin position="153"/>
        <end position="207"/>
    </location>
</feature>
<dbReference type="InterPro" id="IPR006149">
    <property type="entry name" value="EB_dom"/>
</dbReference>
<dbReference type="EMBL" id="JASPKZ010000436">
    <property type="protein sequence ID" value="KAJ9600236.1"/>
    <property type="molecule type" value="Genomic_DNA"/>
</dbReference>
<feature type="signal peptide" evidence="1">
    <location>
        <begin position="1"/>
        <end position="22"/>
    </location>
</feature>
<reference evidence="3" key="1">
    <citation type="journal article" date="2023" name="IScience">
        <title>Live-bearing cockroach genome reveals convergent evolutionary mechanisms linked to viviparity in insects and beyond.</title>
        <authorList>
            <person name="Fouks B."/>
            <person name="Harrison M.C."/>
            <person name="Mikhailova A.A."/>
            <person name="Marchal E."/>
            <person name="English S."/>
            <person name="Carruthers M."/>
            <person name="Jennings E.C."/>
            <person name="Chiamaka E.L."/>
            <person name="Frigard R.A."/>
            <person name="Pippel M."/>
            <person name="Attardo G.M."/>
            <person name="Benoit J.B."/>
            <person name="Bornberg-Bauer E."/>
            <person name="Tobe S.S."/>
        </authorList>
    </citation>
    <scope>NUCLEOTIDE SEQUENCE</scope>
    <source>
        <strain evidence="3">Stay&amp;Tobe</strain>
    </source>
</reference>
<dbReference type="AlphaFoldDB" id="A0AAD8ES23"/>
<feature type="domain" description="EB" evidence="2">
    <location>
        <begin position="21"/>
        <end position="61"/>
    </location>
</feature>
<reference evidence="3" key="2">
    <citation type="submission" date="2023-05" db="EMBL/GenBank/DDBJ databases">
        <authorList>
            <person name="Fouks B."/>
        </authorList>
    </citation>
    <scope>NUCLEOTIDE SEQUENCE</scope>
    <source>
        <strain evidence="3">Stay&amp;Tobe</strain>
        <tissue evidence="3">Testes</tissue>
    </source>
</reference>
<evidence type="ECO:0000313" key="3">
    <source>
        <dbReference type="EMBL" id="KAJ9600236.1"/>
    </source>
</evidence>
<proteinExistence type="predicted"/>
<comment type="caution">
    <text evidence="3">The sequence shown here is derived from an EMBL/GenBank/DDBJ whole genome shotgun (WGS) entry which is preliminary data.</text>
</comment>
<evidence type="ECO:0000259" key="2">
    <source>
        <dbReference type="Pfam" id="PF01683"/>
    </source>
</evidence>
<dbReference type="PANTHER" id="PTHR39069:SF8">
    <property type="entry name" value="FI17111P1"/>
    <property type="match status" value="1"/>
</dbReference>
<protein>
    <recommendedName>
        <fullName evidence="2">EB domain-containing protein</fullName>
    </recommendedName>
</protein>
<dbReference type="PANTHER" id="PTHR39069">
    <property type="entry name" value="ECDYSONE-INDUCIBLE GENE E1, ISOFORM A"/>
    <property type="match status" value="1"/>
</dbReference>
<feature type="chain" id="PRO_5042289790" description="EB domain-containing protein" evidence="1">
    <location>
        <begin position="23"/>
        <end position="208"/>
    </location>
</feature>
<name>A0AAD8ES23_DIPPU</name>
<keyword evidence="4" id="KW-1185">Reference proteome</keyword>
<organism evidence="3 4">
    <name type="scientific">Diploptera punctata</name>
    <name type="common">Pacific beetle cockroach</name>
    <dbReference type="NCBI Taxonomy" id="6984"/>
    <lineage>
        <taxon>Eukaryota</taxon>
        <taxon>Metazoa</taxon>
        <taxon>Ecdysozoa</taxon>
        <taxon>Arthropoda</taxon>
        <taxon>Hexapoda</taxon>
        <taxon>Insecta</taxon>
        <taxon>Pterygota</taxon>
        <taxon>Neoptera</taxon>
        <taxon>Polyneoptera</taxon>
        <taxon>Dictyoptera</taxon>
        <taxon>Blattodea</taxon>
        <taxon>Blaberoidea</taxon>
        <taxon>Blaberidae</taxon>
        <taxon>Diplopterinae</taxon>
        <taxon>Diploptera</taxon>
    </lineage>
</organism>
<sequence>MRELHIITPFCILLFIFTGTQGLNSALYGESCDVDKQCLTRQMTCESGTCRCIDQHYASEDNRNCIAKARSACYESADCYGLQNSECHEDEKTCVCISGYQPSEDYTQCLAESRYQGSCELKIQCTATLGDLAVCQIQVDTSAGICNCTTGSHYSTIEQRCIQTKYLNDACVNVTQCMTKELKENQATCKDGKCVCNEGKYERDGLCK</sequence>
<evidence type="ECO:0000256" key="1">
    <source>
        <dbReference type="SAM" id="SignalP"/>
    </source>
</evidence>
<feature type="non-terminal residue" evidence="3">
    <location>
        <position position="1"/>
    </location>
</feature>
<gene>
    <name evidence="3" type="ORF">L9F63_009461</name>
</gene>
<dbReference type="Proteomes" id="UP001233999">
    <property type="component" value="Unassembled WGS sequence"/>
</dbReference>
<dbReference type="Pfam" id="PF01683">
    <property type="entry name" value="EB"/>
    <property type="match status" value="2"/>
</dbReference>
<keyword evidence="1" id="KW-0732">Signal</keyword>
<accession>A0AAD8ES23</accession>
<evidence type="ECO:0000313" key="4">
    <source>
        <dbReference type="Proteomes" id="UP001233999"/>
    </source>
</evidence>